<name>A0ABQ3L9T7_9SPHN</name>
<feature type="transmembrane region" description="Helical" evidence="2">
    <location>
        <begin position="20"/>
        <end position="37"/>
    </location>
</feature>
<reference evidence="5" key="1">
    <citation type="journal article" date="2019" name="Int. J. Syst. Evol. Microbiol.">
        <title>The Global Catalogue of Microorganisms (GCM) 10K type strain sequencing project: providing services to taxonomists for standard genome sequencing and annotation.</title>
        <authorList>
            <consortium name="The Broad Institute Genomics Platform"/>
            <consortium name="The Broad Institute Genome Sequencing Center for Infectious Disease"/>
            <person name="Wu L."/>
            <person name="Ma J."/>
        </authorList>
    </citation>
    <scope>NUCLEOTIDE SEQUENCE [LARGE SCALE GENOMIC DNA]</scope>
    <source>
        <strain evidence="5">CGMCC 1.8957</strain>
    </source>
</reference>
<evidence type="ECO:0000313" key="5">
    <source>
        <dbReference type="Proteomes" id="UP000652430"/>
    </source>
</evidence>
<evidence type="ECO:0000256" key="1">
    <source>
        <dbReference type="ARBA" id="ARBA00022612"/>
    </source>
</evidence>
<dbReference type="InterPro" id="IPR027417">
    <property type="entry name" value="P-loop_NTPase"/>
</dbReference>
<comment type="caution">
    <text evidence="4">The sequence shown here is derived from an EMBL/GenBank/DDBJ whole genome shotgun (WGS) entry which is preliminary data.</text>
</comment>
<dbReference type="Gene3D" id="3.40.50.300">
    <property type="entry name" value="P-loop containing nucleotide triphosphate hydrolases"/>
    <property type="match status" value="1"/>
</dbReference>
<dbReference type="Proteomes" id="UP000652430">
    <property type="component" value="Unassembled WGS sequence"/>
</dbReference>
<dbReference type="Pfam" id="PF17289">
    <property type="entry name" value="Terminase_6C"/>
    <property type="match status" value="1"/>
</dbReference>
<organism evidence="4 5">
    <name type="scientific">Sphingomonas glacialis</name>
    <dbReference type="NCBI Taxonomy" id="658225"/>
    <lineage>
        <taxon>Bacteria</taxon>
        <taxon>Pseudomonadati</taxon>
        <taxon>Pseudomonadota</taxon>
        <taxon>Alphaproteobacteria</taxon>
        <taxon>Sphingomonadales</taxon>
        <taxon>Sphingomonadaceae</taxon>
        <taxon>Sphingomonas</taxon>
    </lineage>
</organism>
<dbReference type="InterPro" id="IPR006517">
    <property type="entry name" value="Phage_terminase_lsu-like_C"/>
</dbReference>
<dbReference type="Gene3D" id="3.30.420.240">
    <property type="match status" value="1"/>
</dbReference>
<keyword evidence="5" id="KW-1185">Reference proteome</keyword>
<dbReference type="NCBIfam" id="TIGR01630">
    <property type="entry name" value="psiM2_ORF9"/>
    <property type="match status" value="1"/>
</dbReference>
<evidence type="ECO:0000256" key="2">
    <source>
        <dbReference type="SAM" id="Phobius"/>
    </source>
</evidence>
<keyword evidence="2" id="KW-0812">Transmembrane</keyword>
<sequence>MRITSQPEGQLKATSLQSAALMRGFLVAFLPIAFGILHPGERPLRMDWYLLAMCQAFQKTAVGRSRRLVINVPPRNLKSVTAAIFTAWILGQSPALKIMFATYGDKLGREHLERVRTVMMHPIYRRLFPASRLMPGGAGEGVLRTTAGGGCRVVTVGGAATGFGADIIIIDDAIKADDYASAARRDEVDRFYRSTLLTRLNNKGRGVIISIQQRLGEDDLPGKLIEAGAEHLSLPAYDDQERIYDIGFGRQYPRPIGEVLRPYDESRAVLDDLRRSMGPMQFTIQYLQQVTALGGNVIPIAKMPRFDLDGVDLSSFSLIAQSWDTATSDDPNAAYSVCITAGYRDGRWYIIHIMRDRLLYPQLLDMFLSLKKRFKPDRILLEEASSGRQLNQDLRFRYGIRVTLVRPENDKITRMTGQLAMIEDGMLAIPNEAPWLDNFLNEVRNFPTSRFFDQIDALSQFLDWAKWKDRSLRVEREPDGRRTRVERTQFVRRRGIPMP</sequence>
<dbReference type="EMBL" id="BNAQ01000001">
    <property type="protein sequence ID" value="GHH09701.1"/>
    <property type="molecule type" value="Genomic_DNA"/>
</dbReference>
<dbReference type="InterPro" id="IPR035421">
    <property type="entry name" value="Terminase_6C"/>
</dbReference>
<accession>A0ABQ3L9T7</accession>
<evidence type="ECO:0000259" key="3">
    <source>
        <dbReference type="Pfam" id="PF17289"/>
    </source>
</evidence>
<keyword evidence="2" id="KW-1133">Transmembrane helix</keyword>
<proteinExistence type="predicted"/>
<gene>
    <name evidence="4" type="ORF">GCM10008023_06710</name>
</gene>
<feature type="domain" description="Terminase large subunit gp17-like C-terminal" evidence="3">
    <location>
        <begin position="322"/>
        <end position="462"/>
    </location>
</feature>
<protein>
    <recommendedName>
        <fullName evidence="3">Terminase large subunit gp17-like C-terminal domain-containing protein</fullName>
    </recommendedName>
</protein>
<keyword evidence="2" id="KW-0472">Membrane</keyword>
<evidence type="ECO:0000313" key="4">
    <source>
        <dbReference type="EMBL" id="GHH09701.1"/>
    </source>
</evidence>
<keyword evidence="1" id="KW-1188">Viral release from host cell</keyword>
<dbReference type="RefSeq" id="WP_189675090.1">
    <property type="nucleotide sequence ID" value="NZ_BNAQ01000001.1"/>
</dbReference>